<comment type="caution">
    <text evidence="4">The sequence shown here is derived from an EMBL/GenBank/DDBJ whole genome shotgun (WGS) entry which is preliminary data.</text>
</comment>
<dbReference type="OrthoDB" id="9812484at2"/>
<evidence type="ECO:0000259" key="3">
    <source>
        <dbReference type="PROSITE" id="PS50977"/>
    </source>
</evidence>
<accession>A0A0A3I1I1</accession>
<dbReference type="eggNOG" id="COG1309">
    <property type="taxonomic scope" value="Bacteria"/>
</dbReference>
<evidence type="ECO:0000256" key="2">
    <source>
        <dbReference type="PROSITE-ProRule" id="PRU00335"/>
    </source>
</evidence>
<dbReference type="PRINTS" id="PR00455">
    <property type="entry name" value="HTHTETR"/>
</dbReference>
<dbReference type="PANTHER" id="PTHR43479:SF11">
    <property type="entry name" value="ACREF_ENVCD OPERON REPRESSOR-RELATED"/>
    <property type="match status" value="1"/>
</dbReference>
<dbReference type="PANTHER" id="PTHR43479">
    <property type="entry name" value="ACREF/ENVCD OPERON REPRESSOR-RELATED"/>
    <property type="match status" value="1"/>
</dbReference>
<dbReference type="Pfam" id="PF00440">
    <property type="entry name" value="TetR_N"/>
    <property type="match status" value="1"/>
</dbReference>
<feature type="domain" description="HTH tetR-type" evidence="3">
    <location>
        <begin position="12"/>
        <end position="72"/>
    </location>
</feature>
<evidence type="ECO:0000256" key="1">
    <source>
        <dbReference type="ARBA" id="ARBA00023125"/>
    </source>
</evidence>
<dbReference type="Proteomes" id="UP000030408">
    <property type="component" value="Unassembled WGS sequence"/>
</dbReference>
<dbReference type="PROSITE" id="PS50977">
    <property type="entry name" value="HTH_TETR_2"/>
    <property type="match status" value="1"/>
</dbReference>
<reference evidence="4 5" key="1">
    <citation type="submission" date="2014-02" db="EMBL/GenBank/DDBJ databases">
        <title>Draft genome sequence of Lysinibacillus sinduriensis JCM 15800.</title>
        <authorList>
            <person name="Zhang F."/>
            <person name="Wang G."/>
            <person name="Zhang L."/>
        </authorList>
    </citation>
    <scope>NUCLEOTIDE SEQUENCE [LARGE SCALE GENOMIC DNA]</scope>
    <source>
        <strain evidence="4 5">JCM 15800</strain>
    </source>
</reference>
<organism evidence="4 5">
    <name type="scientific">Ureibacillus sinduriensis BLB-1 = JCM 15800</name>
    <dbReference type="NCBI Taxonomy" id="1384057"/>
    <lineage>
        <taxon>Bacteria</taxon>
        <taxon>Bacillati</taxon>
        <taxon>Bacillota</taxon>
        <taxon>Bacilli</taxon>
        <taxon>Bacillales</taxon>
        <taxon>Caryophanaceae</taxon>
        <taxon>Ureibacillus</taxon>
    </lineage>
</organism>
<name>A0A0A3I1I1_9BACL</name>
<evidence type="ECO:0000313" key="5">
    <source>
        <dbReference type="Proteomes" id="UP000030408"/>
    </source>
</evidence>
<dbReference type="SUPFAM" id="SSF46689">
    <property type="entry name" value="Homeodomain-like"/>
    <property type="match status" value="1"/>
</dbReference>
<keyword evidence="1 2" id="KW-0238">DNA-binding</keyword>
<dbReference type="InterPro" id="IPR009057">
    <property type="entry name" value="Homeodomain-like_sf"/>
</dbReference>
<protein>
    <recommendedName>
        <fullName evidence="3">HTH tetR-type domain-containing protein</fullName>
    </recommendedName>
</protein>
<dbReference type="InterPro" id="IPR050624">
    <property type="entry name" value="HTH-type_Tx_Regulator"/>
</dbReference>
<dbReference type="InterPro" id="IPR001647">
    <property type="entry name" value="HTH_TetR"/>
</dbReference>
<evidence type="ECO:0000313" key="4">
    <source>
        <dbReference type="EMBL" id="KGR76523.1"/>
    </source>
</evidence>
<dbReference type="RefSeq" id="WP_036199144.1">
    <property type="nucleotide sequence ID" value="NZ_AVCY01000011.1"/>
</dbReference>
<feature type="DNA-binding region" description="H-T-H motif" evidence="2">
    <location>
        <begin position="35"/>
        <end position="54"/>
    </location>
</feature>
<dbReference type="EMBL" id="JPVO01000045">
    <property type="protein sequence ID" value="KGR76523.1"/>
    <property type="molecule type" value="Genomic_DNA"/>
</dbReference>
<dbReference type="GO" id="GO:0003677">
    <property type="term" value="F:DNA binding"/>
    <property type="evidence" value="ECO:0007669"/>
    <property type="project" value="UniProtKB-UniRule"/>
</dbReference>
<proteinExistence type="predicted"/>
<keyword evidence="5" id="KW-1185">Reference proteome</keyword>
<dbReference type="Gene3D" id="1.10.357.10">
    <property type="entry name" value="Tetracycline Repressor, domain 2"/>
    <property type="match status" value="1"/>
</dbReference>
<gene>
    <name evidence="4" type="ORF">CD33_06535</name>
</gene>
<dbReference type="AlphaFoldDB" id="A0A0A3I1I1"/>
<sequence>MARGRKVNSNGEKSKQLLREKAIELFSTNGYYQTKISDIVKAAKVTQPTFYLYFESKDSLFLDLNQQFQQDLFHILEEQLQQQNVQFQIVIEQLLQYFASNPLLTKIGLYQSDNSHIVKEKLVEKFEHILEGQADNHHNLQRNDIHIVSQSLMGSIERLTKIFLLTNSKSAKEIAEDLFSIYFVNEENSLVVS</sequence>